<dbReference type="PANTHER" id="PTHR47019">
    <property type="entry name" value="LIPID II FLIPPASE MURJ"/>
    <property type="match status" value="1"/>
</dbReference>
<reference evidence="10" key="1">
    <citation type="journal article" date="2019" name="Int. J. Syst. Evol. Microbiol.">
        <title>The Global Catalogue of Microorganisms (GCM) 10K type strain sequencing project: providing services to taxonomists for standard genome sequencing and annotation.</title>
        <authorList>
            <consortium name="The Broad Institute Genomics Platform"/>
            <consortium name="The Broad Institute Genome Sequencing Center for Infectious Disease"/>
            <person name="Wu L."/>
            <person name="Ma J."/>
        </authorList>
    </citation>
    <scope>NUCLEOTIDE SEQUENCE [LARGE SCALE GENOMIC DNA]</scope>
    <source>
        <strain evidence="10">CGMCC 4.7152</strain>
    </source>
</reference>
<evidence type="ECO:0000256" key="7">
    <source>
        <dbReference type="ARBA" id="ARBA00023136"/>
    </source>
</evidence>
<keyword evidence="2" id="KW-1003">Cell membrane</keyword>
<keyword evidence="5" id="KW-0573">Peptidoglycan synthesis</keyword>
<feature type="transmembrane region" description="Helical" evidence="8">
    <location>
        <begin position="427"/>
        <end position="449"/>
    </location>
</feature>
<evidence type="ECO:0000256" key="1">
    <source>
        <dbReference type="ARBA" id="ARBA00004651"/>
    </source>
</evidence>
<keyword evidence="4" id="KW-0133">Cell shape</keyword>
<evidence type="ECO:0000313" key="10">
    <source>
        <dbReference type="Proteomes" id="UP001595912"/>
    </source>
</evidence>
<feature type="transmembrane region" description="Helical" evidence="8">
    <location>
        <begin position="162"/>
        <end position="182"/>
    </location>
</feature>
<comment type="subcellular location">
    <subcellularLocation>
        <location evidence="1">Cell membrane</location>
        <topology evidence="1">Multi-pass membrane protein</topology>
    </subcellularLocation>
</comment>
<keyword evidence="3 8" id="KW-0812">Transmembrane</keyword>
<dbReference type="RefSeq" id="WP_380128188.1">
    <property type="nucleotide sequence ID" value="NZ_JBHSIU010000130.1"/>
</dbReference>
<dbReference type="EMBL" id="JBHSIU010000130">
    <property type="protein sequence ID" value="MFC5007547.1"/>
    <property type="molecule type" value="Genomic_DNA"/>
</dbReference>
<feature type="transmembrane region" description="Helical" evidence="8">
    <location>
        <begin position="247"/>
        <end position="271"/>
    </location>
</feature>
<feature type="transmembrane region" description="Helical" evidence="8">
    <location>
        <begin position="320"/>
        <end position="346"/>
    </location>
</feature>
<feature type="transmembrane region" description="Helical" evidence="8">
    <location>
        <begin position="366"/>
        <end position="386"/>
    </location>
</feature>
<feature type="transmembrane region" description="Helical" evidence="8">
    <location>
        <begin position="498"/>
        <end position="518"/>
    </location>
</feature>
<feature type="transmembrane region" description="Helical" evidence="8">
    <location>
        <begin position="398"/>
        <end position="421"/>
    </location>
</feature>
<keyword evidence="10" id="KW-1185">Reference proteome</keyword>
<feature type="transmembrane region" description="Helical" evidence="8">
    <location>
        <begin position="202"/>
        <end position="226"/>
    </location>
</feature>
<sequence>MTGKRLVGAAAVVAALTMLSRLAGFARILVFNGAVGPTYLGNAYTAANTIPNIIFELVAGGALASLVVPLLAGAVARQDRQQVGRTVSALLGWVVVILVPLAVLVAVLARPLVGLLMRAQPAEAVDAGTDMLRVFAPQLPLYGVGIVLTGTLQTYRRFAWPVIAPLLSSLTVMAVYVAFGVLAGRGADIVGSGKQVDDADLWLLSGGTTLAVAVLTLSLLIPLSRLRLRIRPTLRFDTHEVRALKPLVVAGIVTVGSQQLVLGLAIALSGYAGRGVVVVYSLAQTIFLLPWAVLAVPVATTAYPALAEAGAGGAEGRDRFAAVLAPAVRTVVVLTSLGAAALVVLAEPVAVILAELSSEPPDVGQLAGGITWFAPGLIGYGLFALLSRALYAGGNAYAAAWATGFGWAVAAATAVPLAAGLPLDRRVAAIAAANSIGMLVLGAALAVAVRARAGGDAVAGAGRTVAAAVASATVAATVALTIRHLLWGGGTPDVPGAVAQGMLCGVAVAVVFLAGVAVTDRRTLQRLIHRRG</sequence>
<evidence type="ECO:0000256" key="3">
    <source>
        <dbReference type="ARBA" id="ARBA00022692"/>
    </source>
</evidence>
<protein>
    <submittedName>
        <fullName evidence="9">Murein biosynthesis integral membrane protein MurJ</fullName>
    </submittedName>
</protein>
<feature type="transmembrane region" description="Helical" evidence="8">
    <location>
        <begin position="139"/>
        <end position="155"/>
    </location>
</feature>
<keyword evidence="7 8" id="KW-0472">Membrane</keyword>
<feature type="transmembrane region" description="Helical" evidence="8">
    <location>
        <begin position="461"/>
        <end position="486"/>
    </location>
</feature>
<dbReference type="Proteomes" id="UP001595912">
    <property type="component" value="Unassembled WGS sequence"/>
</dbReference>
<evidence type="ECO:0000256" key="4">
    <source>
        <dbReference type="ARBA" id="ARBA00022960"/>
    </source>
</evidence>
<gene>
    <name evidence="9" type="primary">murJ</name>
    <name evidence="9" type="ORF">ACFPIJ_58300</name>
</gene>
<evidence type="ECO:0000256" key="5">
    <source>
        <dbReference type="ARBA" id="ARBA00022984"/>
    </source>
</evidence>
<feature type="transmembrane region" description="Helical" evidence="8">
    <location>
        <begin position="50"/>
        <end position="75"/>
    </location>
</feature>
<dbReference type="PANTHER" id="PTHR47019:SF1">
    <property type="entry name" value="LIPID II FLIPPASE MURJ"/>
    <property type="match status" value="1"/>
</dbReference>
<keyword evidence="6 8" id="KW-1133">Transmembrane helix</keyword>
<dbReference type="Pfam" id="PF03023">
    <property type="entry name" value="MurJ"/>
    <property type="match status" value="1"/>
</dbReference>
<evidence type="ECO:0000256" key="2">
    <source>
        <dbReference type="ARBA" id="ARBA00022475"/>
    </source>
</evidence>
<dbReference type="PRINTS" id="PR01806">
    <property type="entry name" value="VIRFACTRMVIN"/>
</dbReference>
<organism evidence="9 10">
    <name type="scientific">Dactylosporangium cerinum</name>
    <dbReference type="NCBI Taxonomy" id="1434730"/>
    <lineage>
        <taxon>Bacteria</taxon>
        <taxon>Bacillati</taxon>
        <taxon>Actinomycetota</taxon>
        <taxon>Actinomycetes</taxon>
        <taxon>Micromonosporales</taxon>
        <taxon>Micromonosporaceae</taxon>
        <taxon>Dactylosporangium</taxon>
    </lineage>
</organism>
<feature type="transmembrane region" description="Helical" evidence="8">
    <location>
        <begin position="87"/>
        <end position="109"/>
    </location>
</feature>
<proteinExistence type="predicted"/>
<comment type="caution">
    <text evidence="9">The sequence shown here is derived from an EMBL/GenBank/DDBJ whole genome shotgun (WGS) entry which is preliminary data.</text>
</comment>
<feature type="transmembrane region" description="Helical" evidence="8">
    <location>
        <begin position="277"/>
        <end position="299"/>
    </location>
</feature>
<accession>A0ABV9WJ38</accession>
<dbReference type="InterPro" id="IPR051050">
    <property type="entry name" value="Lipid_II_flippase_MurJ/MviN"/>
</dbReference>
<evidence type="ECO:0000313" key="9">
    <source>
        <dbReference type="EMBL" id="MFC5007547.1"/>
    </source>
</evidence>
<name>A0ABV9WJ38_9ACTN</name>
<evidence type="ECO:0000256" key="6">
    <source>
        <dbReference type="ARBA" id="ARBA00022989"/>
    </source>
</evidence>
<dbReference type="InterPro" id="IPR004268">
    <property type="entry name" value="MurJ"/>
</dbReference>
<evidence type="ECO:0000256" key="8">
    <source>
        <dbReference type="SAM" id="Phobius"/>
    </source>
</evidence>